<accession>A0A7R9DJA8</accession>
<keyword evidence="1" id="KW-0812">Transmembrane</keyword>
<protein>
    <submittedName>
        <fullName evidence="2">Uncharacterized protein</fullName>
    </submittedName>
</protein>
<evidence type="ECO:0000256" key="1">
    <source>
        <dbReference type="SAM" id="Phobius"/>
    </source>
</evidence>
<sequence length="73" mass="8439">MILRFRTISGQEMETQLSLSIILSAMAVVVFLYWYLTSTFSYRENRSVAFIKSLSVFGNVVDYIFLRNTLAES</sequence>
<evidence type="ECO:0000313" key="2">
    <source>
        <dbReference type="EMBL" id="CAD7415800.1"/>
    </source>
</evidence>
<dbReference type="AlphaFoldDB" id="A0A7R9DJA8"/>
<gene>
    <name evidence="2" type="ORF">TPSB3V08_LOCUS10580</name>
</gene>
<feature type="transmembrane region" description="Helical" evidence="1">
    <location>
        <begin position="17"/>
        <end position="36"/>
    </location>
</feature>
<keyword evidence="1" id="KW-0472">Membrane</keyword>
<reference evidence="2" key="1">
    <citation type="submission" date="2020-11" db="EMBL/GenBank/DDBJ databases">
        <authorList>
            <person name="Tran Van P."/>
        </authorList>
    </citation>
    <scope>NUCLEOTIDE SEQUENCE</scope>
</reference>
<organism evidence="2">
    <name type="scientific">Timema poppense</name>
    <name type="common">Walking stick</name>
    <dbReference type="NCBI Taxonomy" id="170557"/>
    <lineage>
        <taxon>Eukaryota</taxon>
        <taxon>Metazoa</taxon>
        <taxon>Ecdysozoa</taxon>
        <taxon>Arthropoda</taxon>
        <taxon>Hexapoda</taxon>
        <taxon>Insecta</taxon>
        <taxon>Pterygota</taxon>
        <taxon>Neoptera</taxon>
        <taxon>Polyneoptera</taxon>
        <taxon>Phasmatodea</taxon>
        <taxon>Timematodea</taxon>
        <taxon>Timematoidea</taxon>
        <taxon>Timematidae</taxon>
        <taxon>Timema</taxon>
    </lineage>
</organism>
<dbReference type="EMBL" id="OD009880">
    <property type="protein sequence ID" value="CAD7415800.1"/>
    <property type="molecule type" value="Genomic_DNA"/>
</dbReference>
<name>A0A7R9DJA8_TIMPO</name>
<keyword evidence="1" id="KW-1133">Transmembrane helix</keyword>
<proteinExistence type="predicted"/>